<name>A0ABT6S8K5_9ACTN</name>
<evidence type="ECO:0000313" key="2">
    <source>
        <dbReference type="EMBL" id="MDI3404431.1"/>
    </source>
</evidence>
<protein>
    <recommendedName>
        <fullName evidence="4">FUSC family protein</fullName>
    </recommendedName>
</protein>
<dbReference type="RefSeq" id="WP_282542384.1">
    <property type="nucleotide sequence ID" value="NZ_JASCIQ010000010.1"/>
</dbReference>
<gene>
    <name evidence="2" type="ORF">QIS96_11455</name>
</gene>
<evidence type="ECO:0000256" key="1">
    <source>
        <dbReference type="SAM" id="Phobius"/>
    </source>
</evidence>
<organism evidence="2 3">
    <name type="scientific">Streptomyces cavernicola</name>
    <dbReference type="NCBI Taxonomy" id="3043613"/>
    <lineage>
        <taxon>Bacteria</taxon>
        <taxon>Bacillati</taxon>
        <taxon>Actinomycetota</taxon>
        <taxon>Actinomycetes</taxon>
        <taxon>Kitasatosporales</taxon>
        <taxon>Streptomycetaceae</taxon>
        <taxon>Streptomyces</taxon>
    </lineage>
</organism>
<evidence type="ECO:0008006" key="4">
    <source>
        <dbReference type="Google" id="ProtNLM"/>
    </source>
</evidence>
<dbReference type="EMBL" id="JASCIQ010000010">
    <property type="protein sequence ID" value="MDI3404431.1"/>
    <property type="molecule type" value="Genomic_DNA"/>
</dbReference>
<proteinExistence type="predicted"/>
<keyword evidence="1" id="KW-0812">Transmembrane</keyword>
<reference evidence="2 3" key="1">
    <citation type="submission" date="2023-05" db="EMBL/GenBank/DDBJ databases">
        <title>Draft genome sequence of Streptomyces sp. B-S-A6 isolated from a cave soil in Thailand.</title>
        <authorList>
            <person name="Chamroensaksri N."/>
            <person name="Muangham S."/>
        </authorList>
    </citation>
    <scope>NUCLEOTIDE SEQUENCE [LARGE SCALE GENOMIC DNA]</scope>
    <source>
        <strain evidence="2 3">B-S-A6</strain>
    </source>
</reference>
<feature type="transmembrane region" description="Helical" evidence="1">
    <location>
        <begin position="20"/>
        <end position="37"/>
    </location>
</feature>
<sequence>MSTHFSNDTLELFLSRARIFPALAVPAYLAFLGFLVSEEGWRWSFLALIALPPVAAVLGHVAKRDIRAGLGAAAIALALAPLLVVGAVEAL</sequence>
<keyword evidence="3" id="KW-1185">Reference proteome</keyword>
<keyword evidence="1" id="KW-1133">Transmembrane helix</keyword>
<feature type="transmembrane region" description="Helical" evidence="1">
    <location>
        <begin position="68"/>
        <end position="88"/>
    </location>
</feature>
<evidence type="ECO:0000313" key="3">
    <source>
        <dbReference type="Proteomes" id="UP001223978"/>
    </source>
</evidence>
<accession>A0ABT6S8K5</accession>
<dbReference type="Proteomes" id="UP001223978">
    <property type="component" value="Unassembled WGS sequence"/>
</dbReference>
<feature type="transmembrane region" description="Helical" evidence="1">
    <location>
        <begin position="43"/>
        <end position="61"/>
    </location>
</feature>
<comment type="caution">
    <text evidence="2">The sequence shown here is derived from an EMBL/GenBank/DDBJ whole genome shotgun (WGS) entry which is preliminary data.</text>
</comment>
<keyword evidence="1" id="KW-0472">Membrane</keyword>